<accession>A0A829BJJ2</accession>
<proteinExistence type="predicted"/>
<dbReference type="AlphaFoldDB" id="A0A829BJJ2"/>
<reference evidence="1 2" key="1">
    <citation type="journal article" date="2013" name="Mol. Biol. Evol.">
        <title>Evolutionary and population genomics of the cavity causing bacteria Streptococcus mutans.</title>
        <authorList>
            <person name="Cornejo O.E."/>
            <person name="Lefebure T."/>
            <person name="Pavinski Bitar P.D."/>
            <person name="Lang P."/>
            <person name="Richards V.P."/>
            <person name="Eilertson K."/>
            <person name="Do T."/>
            <person name="Beighton D."/>
            <person name="Zeng L."/>
            <person name="Ahn S.J."/>
            <person name="Burne R.A."/>
            <person name="Siepel A."/>
            <person name="Bustamante C.D."/>
            <person name="Stanhope M.J."/>
        </authorList>
    </citation>
    <scope>NUCLEOTIDE SEQUENCE [LARGE SCALE GENOMIC DNA]</scope>
    <source>
        <strain evidence="1 2">SM6</strain>
    </source>
</reference>
<evidence type="ECO:0000313" key="1">
    <source>
        <dbReference type="EMBL" id="EMC21556.1"/>
    </source>
</evidence>
<comment type="caution">
    <text evidence="1">The sequence shown here is derived from an EMBL/GenBank/DDBJ whole genome shotgun (WGS) entry which is preliminary data.</text>
</comment>
<gene>
    <name evidence="1" type="ORF">SMU82_09447</name>
</gene>
<evidence type="ECO:0000313" key="2">
    <source>
        <dbReference type="Proteomes" id="UP000011676"/>
    </source>
</evidence>
<sequence length="34" mass="3637">KVSNLPSSRSIDVPAIFNTAKILFGACFARNKGN</sequence>
<dbReference type="EMBL" id="AHSR01000058">
    <property type="protein sequence ID" value="EMC21556.1"/>
    <property type="molecule type" value="Genomic_DNA"/>
</dbReference>
<dbReference type="Proteomes" id="UP000011676">
    <property type="component" value="Unassembled WGS sequence"/>
</dbReference>
<name>A0A829BJJ2_STRMG</name>
<organism evidence="1 2">
    <name type="scientific">Streptococcus mutans SM6</name>
    <dbReference type="NCBI Taxonomy" id="857119"/>
    <lineage>
        <taxon>Bacteria</taxon>
        <taxon>Bacillati</taxon>
        <taxon>Bacillota</taxon>
        <taxon>Bacilli</taxon>
        <taxon>Lactobacillales</taxon>
        <taxon>Streptococcaceae</taxon>
        <taxon>Streptococcus</taxon>
    </lineage>
</organism>
<protein>
    <submittedName>
        <fullName evidence="1">Uncharacterized protein</fullName>
    </submittedName>
</protein>
<feature type="non-terminal residue" evidence="1">
    <location>
        <position position="1"/>
    </location>
</feature>